<dbReference type="GO" id="GO:0016020">
    <property type="term" value="C:membrane"/>
    <property type="evidence" value="ECO:0007669"/>
    <property type="project" value="UniProtKB-SubCell"/>
</dbReference>
<evidence type="ECO:0000256" key="1">
    <source>
        <dbReference type="ARBA" id="ARBA00004141"/>
    </source>
</evidence>
<gene>
    <name evidence="6" type="ORF">LSAA_2883</name>
</gene>
<dbReference type="Proteomes" id="UP000675881">
    <property type="component" value="Chromosome 11"/>
</dbReference>
<dbReference type="InterPro" id="IPR004307">
    <property type="entry name" value="TspO_MBR"/>
</dbReference>
<reference evidence="6" key="1">
    <citation type="submission" date="2021-02" db="EMBL/GenBank/DDBJ databases">
        <authorList>
            <person name="Bekaert M."/>
        </authorList>
    </citation>
    <scope>NUCLEOTIDE SEQUENCE</scope>
    <source>
        <strain evidence="6">IoA-00</strain>
    </source>
</reference>
<dbReference type="FunFam" id="1.20.1260.100:FF:000001">
    <property type="entry name" value="translocator protein 2"/>
    <property type="match status" value="1"/>
</dbReference>
<protein>
    <submittedName>
        <fullName evidence="6">TSPO</fullName>
    </submittedName>
</protein>
<dbReference type="PANTHER" id="PTHR10057:SF0">
    <property type="entry name" value="TRANSLOCATOR PROTEIN"/>
    <property type="match status" value="1"/>
</dbReference>
<dbReference type="CDD" id="cd15904">
    <property type="entry name" value="TSPO_MBR"/>
    <property type="match status" value="1"/>
</dbReference>
<dbReference type="GO" id="GO:0033013">
    <property type="term" value="P:tetrapyrrole metabolic process"/>
    <property type="evidence" value="ECO:0007669"/>
    <property type="project" value="UniProtKB-ARBA"/>
</dbReference>
<dbReference type="Gene3D" id="1.20.1260.100">
    <property type="entry name" value="TspO/MBR protein"/>
    <property type="match status" value="1"/>
</dbReference>
<accession>A0A7R8CF97</accession>
<comment type="subcellular location">
    <subcellularLocation>
        <location evidence="1">Membrane</location>
        <topology evidence="1">Multi-pass membrane protein</topology>
    </subcellularLocation>
</comment>
<keyword evidence="4" id="KW-1133">Transmembrane helix</keyword>
<dbReference type="Pfam" id="PF03073">
    <property type="entry name" value="TspO_MBR"/>
    <property type="match status" value="1"/>
</dbReference>
<keyword evidence="5" id="KW-0472">Membrane</keyword>
<keyword evidence="7" id="KW-1185">Reference proteome</keyword>
<evidence type="ECO:0000256" key="3">
    <source>
        <dbReference type="ARBA" id="ARBA00022692"/>
    </source>
</evidence>
<organism evidence="6 7">
    <name type="scientific">Lepeophtheirus salmonis</name>
    <name type="common">Salmon louse</name>
    <name type="synonym">Caligus salmonis</name>
    <dbReference type="NCBI Taxonomy" id="72036"/>
    <lineage>
        <taxon>Eukaryota</taxon>
        <taxon>Metazoa</taxon>
        <taxon>Ecdysozoa</taxon>
        <taxon>Arthropoda</taxon>
        <taxon>Crustacea</taxon>
        <taxon>Multicrustacea</taxon>
        <taxon>Hexanauplia</taxon>
        <taxon>Copepoda</taxon>
        <taxon>Siphonostomatoida</taxon>
        <taxon>Caligidae</taxon>
        <taxon>Lepeophtheirus</taxon>
    </lineage>
</organism>
<dbReference type="OrthoDB" id="8841220at2759"/>
<evidence type="ECO:0000256" key="5">
    <source>
        <dbReference type="ARBA" id="ARBA00023136"/>
    </source>
</evidence>
<dbReference type="InterPro" id="IPR038330">
    <property type="entry name" value="TspO/MBR-related_sf"/>
</dbReference>
<dbReference type="PANTHER" id="PTHR10057">
    <property type="entry name" value="PERIPHERAL-TYPE BENZODIAZEPINE RECEPTOR"/>
    <property type="match status" value="1"/>
</dbReference>
<evidence type="ECO:0000256" key="2">
    <source>
        <dbReference type="ARBA" id="ARBA00007524"/>
    </source>
</evidence>
<evidence type="ECO:0000313" key="6">
    <source>
        <dbReference type="EMBL" id="CAF2804413.1"/>
    </source>
</evidence>
<evidence type="ECO:0000256" key="4">
    <source>
        <dbReference type="ARBA" id="ARBA00022989"/>
    </source>
</evidence>
<proteinExistence type="inferred from homology"/>
<sequence>MSFFDKEGNVSEESDKRITNYIIVDRRTDKIEKGNYETTLLPLVGTSLIKFITGTKIDKNWINNLNRPLPNPTRLGFFPVVWTYLYLTMGYASFLVYQSGGEKLNGVALLIYIVHLFVNWSWSPIYFGQKKITLAFYIIIILWIGVLSTMIAFFTMNTTAGLLIVPYFAWTSFASFLNYRIMIFK</sequence>
<dbReference type="AlphaFoldDB" id="A0A7R8CF97"/>
<comment type="similarity">
    <text evidence="2">Belongs to the TspO/BZRP family.</text>
</comment>
<keyword evidence="3" id="KW-0812">Transmembrane</keyword>
<dbReference type="EMBL" id="HG994590">
    <property type="protein sequence ID" value="CAF2804413.1"/>
    <property type="molecule type" value="Genomic_DNA"/>
</dbReference>
<evidence type="ECO:0000313" key="7">
    <source>
        <dbReference type="Proteomes" id="UP000675881"/>
    </source>
</evidence>
<name>A0A7R8CF97_LEPSM</name>